<gene>
    <name evidence="1" type="ORF">IAD49_06820</name>
</gene>
<name>A0A9D1L4S3_9BACT</name>
<reference evidence="1" key="1">
    <citation type="submission" date="2020-10" db="EMBL/GenBank/DDBJ databases">
        <authorList>
            <person name="Gilroy R."/>
        </authorList>
    </citation>
    <scope>NUCLEOTIDE SEQUENCE</scope>
    <source>
        <strain evidence="1">CHK197-8231</strain>
    </source>
</reference>
<protein>
    <recommendedName>
        <fullName evidence="3">HK97 gp10 family phage protein</fullName>
    </recommendedName>
</protein>
<evidence type="ECO:0000313" key="2">
    <source>
        <dbReference type="Proteomes" id="UP000824087"/>
    </source>
</evidence>
<dbReference type="EMBL" id="DVML01000041">
    <property type="protein sequence ID" value="HIU23273.1"/>
    <property type="molecule type" value="Genomic_DNA"/>
</dbReference>
<accession>A0A9D1L4S3</accession>
<sequence length="129" mass="15325">MRSVKIEDLSETIMNELSMYHKSIDNGIRKEIDNCTNEFVQDTKRDAPRGNRKKYYKHISKKNMINKPHNYKNIWYVKDPEYRLTHLIKNGHATKNGGRTKANDFITKNYEKMENNLEKGIEEVIENGY</sequence>
<dbReference type="Proteomes" id="UP000824087">
    <property type="component" value="Unassembled WGS sequence"/>
</dbReference>
<evidence type="ECO:0000313" key="1">
    <source>
        <dbReference type="EMBL" id="HIU23273.1"/>
    </source>
</evidence>
<organism evidence="1 2">
    <name type="scientific">Candidatus Fimihabitans intestinipullorum</name>
    <dbReference type="NCBI Taxonomy" id="2840820"/>
    <lineage>
        <taxon>Bacteria</taxon>
        <taxon>Bacillati</taxon>
        <taxon>Mycoplasmatota</taxon>
        <taxon>Mycoplasmatota incertae sedis</taxon>
        <taxon>Candidatus Fimihabitans</taxon>
    </lineage>
</organism>
<comment type="caution">
    <text evidence="1">The sequence shown here is derived from an EMBL/GenBank/DDBJ whole genome shotgun (WGS) entry which is preliminary data.</text>
</comment>
<evidence type="ECO:0008006" key="3">
    <source>
        <dbReference type="Google" id="ProtNLM"/>
    </source>
</evidence>
<proteinExistence type="predicted"/>
<dbReference type="AlphaFoldDB" id="A0A9D1L4S3"/>
<reference evidence="1" key="2">
    <citation type="journal article" date="2021" name="PeerJ">
        <title>Extensive microbial diversity within the chicken gut microbiome revealed by metagenomics and culture.</title>
        <authorList>
            <person name="Gilroy R."/>
            <person name="Ravi A."/>
            <person name="Getino M."/>
            <person name="Pursley I."/>
            <person name="Horton D.L."/>
            <person name="Alikhan N.F."/>
            <person name="Baker D."/>
            <person name="Gharbi K."/>
            <person name="Hall N."/>
            <person name="Watson M."/>
            <person name="Adriaenssens E.M."/>
            <person name="Foster-Nyarko E."/>
            <person name="Jarju S."/>
            <person name="Secka A."/>
            <person name="Antonio M."/>
            <person name="Oren A."/>
            <person name="Chaudhuri R.R."/>
            <person name="La Ragione R."/>
            <person name="Hildebrand F."/>
            <person name="Pallen M.J."/>
        </authorList>
    </citation>
    <scope>NUCLEOTIDE SEQUENCE</scope>
    <source>
        <strain evidence="1">CHK197-8231</strain>
    </source>
</reference>